<dbReference type="Proteomes" id="UP000574390">
    <property type="component" value="Unassembled WGS sequence"/>
</dbReference>
<protein>
    <submittedName>
        <fullName evidence="1">Uncharacterized protein</fullName>
    </submittedName>
</protein>
<evidence type="ECO:0000313" key="2">
    <source>
        <dbReference type="Proteomes" id="UP000574390"/>
    </source>
</evidence>
<sequence length="253" mass="27163">MVDTVDGGVQIELEVSESGVQTTTAAAALAVASQTDDDMAVLAGRVEMGHARDRRVEIALDVGVQTELPSDNDSLHVRSSPILVAKGVQVVDAERPGVSGPPRPASRHAEAQTEAWLVALEGVTVGVQTDSRTTVEAATVHDGIVLPGSAGPIDRGVQTELLRDMSPTWSTRVTAATQTDEVVKGTETQGDLLRSALKYNERHQFRSLGKKVHRWRLRATKKRRRPPQGSPCLLVIEGPRSKRAAGVMYRGIV</sequence>
<reference evidence="1 2" key="1">
    <citation type="submission" date="2020-04" db="EMBL/GenBank/DDBJ databases">
        <title>Perkinsus olseni comparative genomics.</title>
        <authorList>
            <person name="Bogema D.R."/>
        </authorList>
    </citation>
    <scope>NUCLEOTIDE SEQUENCE [LARGE SCALE GENOMIC DNA]</scope>
    <source>
        <strain evidence="1">ATCC PRA-205</strain>
    </source>
</reference>
<organism evidence="1 2">
    <name type="scientific">Perkinsus olseni</name>
    <name type="common">Perkinsus atlanticus</name>
    <dbReference type="NCBI Taxonomy" id="32597"/>
    <lineage>
        <taxon>Eukaryota</taxon>
        <taxon>Sar</taxon>
        <taxon>Alveolata</taxon>
        <taxon>Perkinsozoa</taxon>
        <taxon>Perkinsea</taxon>
        <taxon>Perkinsida</taxon>
        <taxon>Perkinsidae</taxon>
        <taxon>Perkinsus</taxon>
    </lineage>
</organism>
<dbReference type="EMBL" id="JABANM010026767">
    <property type="protein sequence ID" value="KAF4712441.1"/>
    <property type="molecule type" value="Genomic_DNA"/>
</dbReference>
<accession>A0A7J6QWA2</accession>
<proteinExistence type="predicted"/>
<gene>
    <name evidence="1" type="ORF">FOZ62_014065</name>
</gene>
<name>A0A7J6QWA2_PEROL</name>
<dbReference type="AlphaFoldDB" id="A0A7J6QWA2"/>
<comment type="caution">
    <text evidence="1">The sequence shown here is derived from an EMBL/GenBank/DDBJ whole genome shotgun (WGS) entry which is preliminary data.</text>
</comment>
<evidence type="ECO:0000313" key="1">
    <source>
        <dbReference type="EMBL" id="KAF4712441.1"/>
    </source>
</evidence>